<dbReference type="Proteomes" id="UP000184501">
    <property type="component" value="Unassembled WGS sequence"/>
</dbReference>
<gene>
    <name evidence="1" type="ORF">SAMN05444320_11191</name>
</gene>
<organism evidence="1 2">
    <name type="scientific">Streptoalloteichus hindustanus</name>
    <dbReference type="NCBI Taxonomy" id="2017"/>
    <lineage>
        <taxon>Bacteria</taxon>
        <taxon>Bacillati</taxon>
        <taxon>Actinomycetota</taxon>
        <taxon>Actinomycetes</taxon>
        <taxon>Pseudonocardiales</taxon>
        <taxon>Pseudonocardiaceae</taxon>
        <taxon>Streptoalloteichus</taxon>
    </lineage>
</organism>
<evidence type="ECO:0000313" key="2">
    <source>
        <dbReference type="Proteomes" id="UP000184501"/>
    </source>
</evidence>
<proteinExistence type="predicted"/>
<keyword evidence="2" id="KW-1185">Reference proteome</keyword>
<accession>A0A1M5LEY2</accession>
<dbReference type="OrthoDB" id="3281514at2"/>
<reference evidence="1 2" key="1">
    <citation type="submission" date="2016-11" db="EMBL/GenBank/DDBJ databases">
        <authorList>
            <person name="Jaros S."/>
            <person name="Januszkiewicz K."/>
            <person name="Wedrychowicz H."/>
        </authorList>
    </citation>
    <scope>NUCLEOTIDE SEQUENCE [LARGE SCALE GENOMIC DNA]</scope>
    <source>
        <strain evidence="1 2">DSM 44523</strain>
    </source>
</reference>
<protein>
    <submittedName>
        <fullName evidence="1">Uncharacterized protein</fullName>
    </submittedName>
</protein>
<name>A0A1M5LEY2_STRHI</name>
<dbReference type="RefSeq" id="WP_073488670.1">
    <property type="nucleotide sequence ID" value="NZ_FQVN01000011.1"/>
</dbReference>
<dbReference type="EMBL" id="FQVN01000011">
    <property type="protein sequence ID" value="SHG63674.1"/>
    <property type="molecule type" value="Genomic_DNA"/>
</dbReference>
<evidence type="ECO:0000313" key="1">
    <source>
        <dbReference type="EMBL" id="SHG63674.1"/>
    </source>
</evidence>
<dbReference type="STRING" id="2017.SAMN05444320_11191"/>
<sequence length="376" mass="41773">MATPLDIDELGSVLPRNAARYLAATGWRATTSYSVAAVWSREIDGATVEVLLPSTSDLGDYPARIADVLRTLAVVEDRDRHDILYELRFPLVDVTYIRTMPETPSGTTLLHEGFKAISGVKDLFLAAATTAAPEMRQPVLPNTKPQAVWDFMNQVRLGLTRKGSYVLRVETLLDDNDRLPVTPRNVVRHLYGATRTALNAAEESGNRSFAAFAEQTEAGVSAHLCEALAEIGGNHRSPFDLSFTWSRADPVTDEETPDLSFERRHIERLREAGRYLRDLPTIREVTLRGKVIALRNTAPDRHHGIIEVDGVVAAEDQPRERQKYLVHLPPQHYPLAGSAHLNEKDVVVTGSLRTWGRQPEIVQVTSFAVVTPDSLF</sequence>
<dbReference type="AlphaFoldDB" id="A0A1M5LEY2"/>